<feature type="region of interest" description="Disordered" evidence="2">
    <location>
        <begin position="483"/>
        <end position="522"/>
    </location>
</feature>
<keyword evidence="3" id="KW-0472">Membrane</keyword>
<feature type="transmembrane region" description="Helical" evidence="3">
    <location>
        <begin position="1111"/>
        <end position="1134"/>
    </location>
</feature>
<dbReference type="EMBL" id="LN835302">
    <property type="protein sequence ID" value="CRG99330.1"/>
    <property type="molecule type" value="Genomic_DNA"/>
</dbReference>
<dbReference type="RefSeq" id="XP_028532337.1">
    <property type="nucleotide sequence ID" value="XM_028675783.1"/>
</dbReference>
<gene>
    <name evidence="4" type="ORF">PRELSG_0709400</name>
</gene>
<evidence type="ECO:0000256" key="2">
    <source>
        <dbReference type="SAM" id="MobiDB-lite"/>
    </source>
</evidence>
<name>A0A1J1H348_PLARL</name>
<dbReference type="OrthoDB" id="392410at2759"/>
<feature type="compositionally biased region" description="Low complexity" evidence="2">
    <location>
        <begin position="493"/>
        <end position="504"/>
    </location>
</feature>
<reference evidence="4 5" key="1">
    <citation type="submission" date="2015-04" db="EMBL/GenBank/DDBJ databases">
        <authorList>
            <consortium name="Pathogen Informatics"/>
        </authorList>
    </citation>
    <scope>NUCLEOTIDE SEQUENCE [LARGE SCALE GENOMIC DNA]</scope>
    <source>
        <strain evidence="4 5">SGS1</strain>
    </source>
</reference>
<dbReference type="OMA" id="VNICNLY"/>
<keyword evidence="3" id="KW-0812">Transmembrane</keyword>
<keyword evidence="3" id="KW-1133">Transmembrane helix</keyword>
<evidence type="ECO:0000256" key="3">
    <source>
        <dbReference type="SAM" id="Phobius"/>
    </source>
</evidence>
<evidence type="ECO:0000313" key="4">
    <source>
        <dbReference type="EMBL" id="CRG99330.1"/>
    </source>
</evidence>
<dbReference type="KEGG" id="prel:PRELSG_0709400"/>
<sequence>MIINEDEYNEKIRVTSNCWLSKYKINSFAKKKKNSNYKNVGNYPNFNICSTSVALPIIKLKNDLDCISENKKINRLREKKSKEKIQEINFKNEDEISSILLRSKAFNETWNLLNNFMNCFIYNYLSDMIEKEINFLNNNLCFKDDKLSLLIIKTQSCSFVNMLQYRIISRKLKKLNNCDPKEIKEKNILEDDILNYKNSNNQLKSFRLLKKEKYIISCIINVYSNDTIEGIISRIIKKINSNAFMKMDKNNLNDSFNKILKKKNCVLIIFMNNYLKLKAATFTGLLLYLTHLKELNSVNISVIITNNCLLSALNNLDYFIKKNFHVNICNLYLNYYNLIENIIFFPIFNNILFKIKEYSSLIDHIFFGNHDFSFLKLKYFFYLFVRDFYDKKMLSFLNIPLIYFNISNEITTKSNKKDDYTNSFDEFKFNIIESYDLIDVQNIHEKFILLLYASNFYEKHINHLKYKSSYHYLYIVNQKDKKKSEKNMKKNNENNNNRNNSPLLLKRKRENNQSANTTSKSNDHITNFEKESIMKKKNDKIRNCDKEEIEEKEEKYIENRCKKKKKMTLKYSDTFFEENADVLNKRILSKRKKENEFLFNCIKNFNFMKYEYEQYYSNNSSLNKKIINSKTENNNNNYYDDDEKSELSKHMKNNNEKECIVNETNINELFFQAKNDSIKKKLKINGNFKNYYLQNYSISYLSEGLSPINRLVNRDFMENCNILKQYTINNLSIHMKYEHNFDSFKILKKEWNNNEYKKIHKYEQMVSSIEIYLNKEEKKRKRNKKYINMEEDITEHKKNEEENTKKMLLLYLHKCLIISISKKMIDFLYKKKKYNICLAIINIILKNIPTYSSLRRRIKFLKELYKKYEQKFYIKTLEDLQKANEEIEKELKQTLNTICDILINLYIKKINLLKKILDDIYDFLKNISYVNKLESYVNQNNSLNMSIFFEKLNHLITFISFYIDLKKKKGNNFDEIKSNVSFLNQENLIINNESNKISSYFHNNRICETPKKKNFTNNFNINNEQIKSKKNQINNNIYNDEVTEKISNIKNEECHSKHMLNDFISPDICNQKYNANGINLNLEEKKQKKCSTEKYFNNFNDSSIDLNILELLLVFFCEYFYFLLFPCIFLLPLASECITHYHGSEFFDIFNINLQMKLLHILYYNKLDIKNINNSNIFLNHNFHQIKNTIKICDNTDKGSINNTVNKASEMLPFDNIENKSKIEDVVIIFKIMENMKAKYINGCNMFLEYINIKLNSNYNENNKKESVCGETFQELFYQFIIAVMSLFYFMKMIYIPSSFVKSKNELEVSTNYDENYTNIDKKNSIQKNLAEEKIKGVEVDSEKISDGKKLTKNSFSVSEEPISSFDNEKCKEYFKYKNYILDKLCHINIKKLIFGKNYVF</sequence>
<feature type="compositionally biased region" description="Basic and acidic residues" evidence="2">
    <location>
        <begin position="483"/>
        <end position="492"/>
    </location>
</feature>
<feature type="transmembrane region" description="Helical" evidence="3">
    <location>
        <begin position="1276"/>
        <end position="1295"/>
    </location>
</feature>
<protein>
    <submittedName>
        <fullName evidence="4">Uncharacterized protein</fullName>
    </submittedName>
</protein>
<dbReference type="GeneID" id="39735431"/>
<evidence type="ECO:0000313" key="5">
    <source>
        <dbReference type="Proteomes" id="UP000220158"/>
    </source>
</evidence>
<keyword evidence="5" id="KW-1185">Reference proteome</keyword>
<accession>A0A1J1H348</accession>
<dbReference type="VEuPathDB" id="PlasmoDB:PRELSG_0709400"/>
<proteinExistence type="predicted"/>
<feature type="coiled-coil region" evidence="1">
    <location>
        <begin position="851"/>
        <end position="897"/>
    </location>
</feature>
<dbReference type="Proteomes" id="UP000220158">
    <property type="component" value="Chromosome 7"/>
</dbReference>
<evidence type="ECO:0000256" key="1">
    <source>
        <dbReference type="SAM" id="Coils"/>
    </source>
</evidence>
<keyword evidence="1" id="KW-0175">Coiled coil</keyword>
<organism evidence="4 5">
    <name type="scientific">Plasmodium relictum</name>
    <dbReference type="NCBI Taxonomy" id="85471"/>
    <lineage>
        <taxon>Eukaryota</taxon>
        <taxon>Sar</taxon>
        <taxon>Alveolata</taxon>
        <taxon>Apicomplexa</taxon>
        <taxon>Aconoidasida</taxon>
        <taxon>Haemosporida</taxon>
        <taxon>Plasmodiidae</taxon>
        <taxon>Plasmodium</taxon>
        <taxon>Plasmodium (Haemamoeba)</taxon>
    </lineage>
</organism>